<organism evidence="2 3">
    <name type="scientific">Tenebrio molitor</name>
    <name type="common">Yellow mealworm beetle</name>
    <dbReference type="NCBI Taxonomy" id="7067"/>
    <lineage>
        <taxon>Eukaryota</taxon>
        <taxon>Metazoa</taxon>
        <taxon>Ecdysozoa</taxon>
        <taxon>Arthropoda</taxon>
        <taxon>Hexapoda</taxon>
        <taxon>Insecta</taxon>
        <taxon>Pterygota</taxon>
        <taxon>Neoptera</taxon>
        <taxon>Endopterygota</taxon>
        <taxon>Coleoptera</taxon>
        <taxon>Polyphaga</taxon>
        <taxon>Cucujiformia</taxon>
        <taxon>Tenebrionidae</taxon>
        <taxon>Tenebrio</taxon>
    </lineage>
</organism>
<dbReference type="AlphaFoldDB" id="A0A8J6LI55"/>
<evidence type="ECO:0000313" key="2">
    <source>
        <dbReference type="EMBL" id="KAH0814476.1"/>
    </source>
</evidence>
<feature type="region of interest" description="Disordered" evidence="1">
    <location>
        <begin position="1"/>
        <end position="20"/>
    </location>
</feature>
<evidence type="ECO:0000256" key="1">
    <source>
        <dbReference type="SAM" id="MobiDB-lite"/>
    </source>
</evidence>
<name>A0A8J6LI55_TENMO</name>
<accession>A0A8J6LI55</accession>
<reference evidence="2" key="1">
    <citation type="journal article" date="2020" name="J Insects Food Feed">
        <title>The yellow mealworm (Tenebrio molitor) genome: a resource for the emerging insects as food and feed industry.</title>
        <authorList>
            <person name="Eriksson T."/>
            <person name="Andere A."/>
            <person name="Kelstrup H."/>
            <person name="Emery V."/>
            <person name="Picard C."/>
        </authorList>
    </citation>
    <scope>NUCLEOTIDE SEQUENCE</scope>
    <source>
        <strain evidence="2">Stoneville</strain>
        <tissue evidence="2">Whole head</tissue>
    </source>
</reference>
<gene>
    <name evidence="2" type="ORF">GEV33_008313</name>
</gene>
<dbReference type="EMBL" id="JABDTM020024249">
    <property type="protein sequence ID" value="KAH0814476.1"/>
    <property type="molecule type" value="Genomic_DNA"/>
</dbReference>
<comment type="caution">
    <text evidence="2">The sequence shown here is derived from an EMBL/GenBank/DDBJ whole genome shotgun (WGS) entry which is preliminary data.</text>
</comment>
<reference evidence="2" key="2">
    <citation type="submission" date="2021-08" db="EMBL/GenBank/DDBJ databases">
        <authorList>
            <person name="Eriksson T."/>
        </authorList>
    </citation>
    <scope>NUCLEOTIDE SEQUENCE</scope>
    <source>
        <strain evidence="2">Stoneville</strain>
        <tissue evidence="2">Whole head</tissue>
    </source>
</reference>
<keyword evidence="3" id="KW-1185">Reference proteome</keyword>
<sequence>MGVLDGAPGARTTCRTHKETPLPKFERKFSIGRDPPHQGLATTATTLPPSLFRAFRGNNPDSCLQESQPKRLKSRKVMERAHGRLFTHHNGTSVAIQWRIGHAFEEAGVRDHLDYSHMPLEVHQLLQPKFRIREASAL</sequence>
<dbReference type="Proteomes" id="UP000719412">
    <property type="component" value="Unassembled WGS sequence"/>
</dbReference>
<proteinExistence type="predicted"/>
<evidence type="ECO:0000313" key="3">
    <source>
        <dbReference type="Proteomes" id="UP000719412"/>
    </source>
</evidence>
<protein>
    <submittedName>
        <fullName evidence="2">Uncharacterized protein</fullName>
    </submittedName>
</protein>